<feature type="compositionally biased region" description="Low complexity" evidence="6">
    <location>
        <begin position="556"/>
        <end position="569"/>
    </location>
</feature>
<evidence type="ECO:0000256" key="4">
    <source>
        <dbReference type="ARBA" id="ARBA00022801"/>
    </source>
</evidence>
<proteinExistence type="inferred from homology"/>
<dbReference type="AlphaFoldDB" id="A0AAV0AWI7"/>
<dbReference type="GO" id="GO:0004185">
    <property type="term" value="F:serine-type carboxypeptidase activity"/>
    <property type="evidence" value="ECO:0007669"/>
    <property type="project" value="InterPro"/>
</dbReference>
<dbReference type="PANTHER" id="PTHR11802:SF479">
    <property type="entry name" value="CARBOXYPEPTIDASE"/>
    <property type="match status" value="1"/>
</dbReference>
<keyword evidence="5" id="KW-0325">Glycoprotein</keyword>
<dbReference type="PRINTS" id="PR00724">
    <property type="entry name" value="CRBOXYPTASEC"/>
</dbReference>
<keyword evidence="2" id="KW-0121">Carboxypeptidase</keyword>
<dbReference type="InterPro" id="IPR001563">
    <property type="entry name" value="Peptidase_S10"/>
</dbReference>
<feature type="compositionally biased region" description="Polar residues" evidence="6">
    <location>
        <begin position="576"/>
        <end position="613"/>
    </location>
</feature>
<evidence type="ECO:0000313" key="7">
    <source>
        <dbReference type="EMBL" id="CAH7672996.1"/>
    </source>
</evidence>
<dbReference type="Gene3D" id="3.40.50.1820">
    <property type="entry name" value="alpha/beta hydrolase"/>
    <property type="match status" value="1"/>
</dbReference>
<feature type="region of interest" description="Disordered" evidence="6">
    <location>
        <begin position="556"/>
        <end position="630"/>
    </location>
</feature>
<comment type="caution">
    <text evidence="7">The sequence shown here is derived from an EMBL/GenBank/DDBJ whole genome shotgun (WGS) entry which is preliminary data.</text>
</comment>
<dbReference type="Pfam" id="PF00450">
    <property type="entry name" value="Peptidase_S10"/>
    <property type="match status" value="1"/>
</dbReference>
<evidence type="ECO:0000256" key="1">
    <source>
        <dbReference type="ARBA" id="ARBA00009431"/>
    </source>
</evidence>
<feature type="region of interest" description="Disordered" evidence="6">
    <location>
        <begin position="58"/>
        <end position="87"/>
    </location>
</feature>
<dbReference type="InterPro" id="IPR029058">
    <property type="entry name" value="AB_hydrolase_fold"/>
</dbReference>
<dbReference type="GO" id="GO:0006508">
    <property type="term" value="P:proteolysis"/>
    <property type="evidence" value="ECO:0007669"/>
    <property type="project" value="UniProtKB-KW"/>
</dbReference>
<feature type="compositionally biased region" description="Low complexity" evidence="6">
    <location>
        <begin position="62"/>
        <end position="77"/>
    </location>
</feature>
<evidence type="ECO:0000256" key="6">
    <source>
        <dbReference type="SAM" id="MobiDB-lite"/>
    </source>
</evidence>
<protein>
    <submittedName>
        <fullName evidence="7">Alpha/Beta hydrolase protein</fullName>
    </submittedName>
</protein>
<name>A0AAV0AWI7_PHAPC</name>
<feature type="compositionally biased region" description="Polar residues" evidence="6">
    <location>
        <begin position="78"/>
        <end position="87"/>
    </location>
</feature>
<accession>A0AAV0AWI7</accession>
<dbReference type="EMBL" id="CALTRL010001556">
    <property type="protein sequence ID" value="CAH7672996.1"/>
    <property type="molecule type" value="Genomic_DNA"/>
</dbReference>
<evidence type="ECO:0000256" key="3">
    <source>
        <dbReference type="ARBA" id="ARBA00022670"/>
    </source>
</evidence>
<reference evidence="7" key="1">
    <citation type="submission" date="2022-06" db="EMBL/GenBank/DDBJ databases">
        <authorList>
            <consortium name="SYNGENTA / RWTH Aachen University"/>
        </authorList>
    </citation>
    <scope>NUCLEOTIDE SEQUENCE</scope>
</reference>
<keyword evidence="4 7" id="KW-0378">Hydrolase</keyword>
<evidence type="ECO:0000256" key="2">
    <source>
        <dbReference type="ARBA" id="ARBA00022645"/>
    </source>
</evidence>
<evidence type="ECO:0000256" key="5">
    <source>
        <dbReference type="ARBA" id="ARBA00023180"/>
    </source>
</evidence>
<sequence length="630" mass="68662">MLPVSPAVIGGNITDDNHLGVSLNNPTTNVSVGAGGHEVPVGSKPPGIDINVGTHPSRLRLRSSSSDPTSTTIPLTSGSQRSNSTTEQIQDSSKKIFFWFFPATAVEGTNKLTLWVNGGPGCSSMIGALTESGPVRRASPSKNIYSWTNSSSILYVEDNTGYSTSSSKSIEDLSKNILGFLKNWLRVFPEMSPMKLYITGEAYAGLTIPFIADYILSNPDEIPNKLKGLLLFNPVLTYDAIQMQVPTYPFIQYNQRFFRLNETTMAHLSKIHKDCGYEDYINKYLSFPPSVNSSAPAPTSIYDVDGHKTKRCDVWQYVSKHSVHITIFFFLVNPSFNPYLISQTLQPFSILRLPATFNQSLPGQIESAYFDRKDVKKVLHAQSNSNWSSCSNPSELVPRQGFNPASTSTVVLAKVINKLKRTVIVHGSLDFRVISNGTLIALQNMTWGGTQGFQSPINLPFFVPGQGTLGKYVSVFLNLWNTERNLSFVELEGSGESVPESEPKASLMIFKYLIGDFNSISNSTENFKKTIMNNSNVPNLANQSVNFTSASLSSIGFSNSSNTSSNQTTRDYSGVVLSNSSTGTPKAYSPQTVDSTNLTLHLDSGSASPSVSANPRPGPSDTAVQPNSNH</sequence>
<organism evidence="7 8">
    <name type="scientific">Phakopsora pachyrhizi</name>
    <name type="common">Asian soybean rust disease fungus</name>
    <dbReference type="NCBI Taxonomy" id="170000"/>
    <lineage>
        <taxon>Eukaryota</taxon>
        <taxon>Fungi</taxon>
        <taxon>Dikarya</taxon>
        <taxon>Basidiomycota</taxon>
        <taxon>Pucciniomycotina</taxon>
        <taxon>Pucciniomycetes</taxon>
        <taxon>Pucciniales</taxon>
        <taxon>Phakopsoraceae</taxon>
        <taxon>Phakopsora</taxon>
    </lineage>
</organism>
<dbReference type="SUPFAM" id="SSF53474">
    <property type="entry name" value="alpha/beta-Hydrolases"/>
    <property type="match status" value="1"/>
</dbReference>
<dbReference type="Proteomes" id="UP001153365">
    <property type="component" value="Unassembled WGS sequence"/>
</dbReference>
<gene>
    <name evidence="7" type="ORF">PPACK8108_LOCUS7857</name>
</gene>
<keyword evidence="3" id="KW-0645">Protease</keyword>
<evidence type="ECO:0000313" key="8">
    <source>
        <dbReference type="Proteomes" id="UP001153365"/>
    </source>
</evidence>
<comment type="similarity">
    <text evidence="1">Belongs to the peptidase S10 family.</text>
</comment>
<dbReference type="PANTHER" id="PTHR11802">
    <property type="entry name" value="SERINE PROTEASE FAMILY S10 SERINE CARBOXYPEPTIDASE"/>
    <property type="match status" value="1"/>
</dbReference>
<keyword evidence="8" id="KW-1185">Reference proteome</keyword>